<evidence type="ECO:0000313" key="1">
    <source>
        <dbReference type="EMBL" id="KAG8004253.1"/>
    </source>
</evidence>
<gene>
    <name evidence="1" type="primary">IDS</name>
    <name evidence="1" type="ORF">GBF38_009168</name>
</gene>
<feature type="non-terminal residue" evidence="1">
    <location>
        <position position="539"/>
    </location>
</feature>
<comment type="caution">
    <text evidence="1">The sequence shown here is derived from an EMBL/GenBank/DDBJ whole genome shotgun (WGS) entry which is preliminary data.</text>
</comment>
<dbReference type="EMBL" id="CM024791">
    <property type="protein sequence ID" value="KAG8004253.1"/>
    <property type="molecule type" value="Genomic_DNA"/>
</dbReference>
<sequence length="539" mass="60988">MHTCVRTWLLLLVLHTLAAAARERKNVLFIVADDLRTSLGCYGDPVVKSPNIDQLASKSQVFLNAYAQQAVCAPSRTSMLTSRRPDTTRLYDFKSYWRVHSGNYTTMPQYFKSMGYFTMSVGKVFHPGIASNHTDDYPYSWSIPAYHPASFRFEKEKMCKGDDGKLHANLLCAVNVSEQPGGTLPDMESADEAVRLLKSRAEYDGDTDAPFFLAVGFHKPHIPFRIPQEYLSLYPIDQMTLAPDPDVPELLPPVAYNPWTDVRKRDDVQKLNISFPYGPIPKDFQLRIRQHYYAAVSYMDAQVGRLLSALDELGLADSTMVVFTSDHGWSLGEHGEWAKYSNFDVATRVPLIFYVPGVTPLSDWFGLSTFPFIDVLTQSELSFKNGKVIKNMVELVDVFPTVSYMAGIRAPEPCPDVSLQEELCTEGGNLAYTFRHKERREDEEAISFSQYPRPADTPQMDSDLPDLKDIKVMGYSLRCWDYRYTLWLGFDPKTFQVNVSDVHAGELYMLAGDPGQDKNVYSGSDHSVMMRKMASLPHV</sequence>
<accession>A0ACB7EPX4</accession>
<organism evidence="1 2">
    <name type="scientific">Nibea albiflora</name>
    <name type="common">Yellow drum</name>
    <name type="synonym">Corvina albiflora</name>
    <dbReference type="NCBI Taxonomy" id="240163"/>
    <lineage>
        <taxon>Eukaryota</taxon>
        <taxon>Metazoa</taxon>
        <taxon>Chordata</taxon>
        <taxon>Craniata</taxon>
        <taxon>Vertebrata</taxon>
        <taxon>Euteleostomi</taxon>
        <taxon>Actinopterygii</taxon>
        <taxon>Neopterygii</taxon>
        <taxon>Teleostei</taxon>
        <taxon>Neoteleostei</taxon>
        <taxon>Acanthomorphata</taxon>
        <taxon>Eupercaria</taxon>
        <taxon>Sciaenidae</taxon>
        <taxon>Nibea</taxon>
    </lineage>
</organism>
<protein>
    <submittedName>
        <fullName evidence="1">Iduronate 2-sulfatase</fullName>
    </submittedName>
</protein>
<evidence type="ECO:0000313" key="2">
    <source>
        <dbReference type="Proteomes" id="UP000805704"/>
    </source>
</evidence>
<keyword evidence="2" id="KW-1185">Reference proteome</keyword>
<reference evidence="1" key="1">
    <citation type="submission" date="2020-04" db="EMBL/GenBank/DDBJ databases">
        <title>A chromosome-scale assembly and high-density genetic map of the yellow drum (Nibea albiflora) genome.</title>
        <authorList>
            <person name="Xu D."/>
            <person name="Zhang W."/>
            <person name="Chen R."/>
            <person name="Tan P."/>
            <person name="Wang L."/>
            <person name="Song H."/>
            <person name="Tian L."/>
            <person name="Zhu Q."/>
            <person name="Wang B."/>
        </authorList>
    </citation>
    <scope>NUCLEOTIDE SEQUENCE</scope>
    <source>
        <strain evidence="1">ZJHYS-2018</strain>
    </source>
</reference>
<proteinExistence type="predicted"/>
<name>A0ACB7EPX4_NIBAL</name>
<dbReference type="Proteomes" id="UP000805704">
    <property type="component" value="Chromosome 3"/>
</dbReference>